<dbReference type="InterPro" id="IPR053843">
    <property type="entry name" value="DnaD_N"/>
</dbReference>
<dbReference type="STRING" id="679901.Mzhil_0695"/>
<dbReference type="Pfam" id="PF21984">
    <property type="entry name" value="DnaD_N"/>
    <property type="match status" value="1"/>
</dbReference>
<accession>F7XLG0</accession>
<dbReference type="GeneID" id="10822307"/>
<dbReference type="InterPro" id="IPR036390">
    <property type="entry name" value="WH_DNA-bd_sf"/>
</dbReference>
<dbReference type="Proteomes" id="UP000006622">
    <property type="component" value="Chromosome"/>
</dbReference>
<dbReference type="OrthoDB" id="9141at2157"/>
<sequence length="119" mass="13904">MIDFACKEFEIDAVVKCSLNLTRADLQILKYFIENDEKYHTAENISTSLNFDLSTAQKTVKKLHEKQILIRLQSNLDGGGYVFVYKVKSKKEIKDIIMSTVQSWIRRLENELEIWADDK</sequence>
<organism evidence="2 3">
    <name type="scientific">Methanosalsum zhilinae (strain DSM 4017 / NBRC 107636 / OCM 62 / WeN5)</name>
    <name type="common">Methanohalophilus zhilinae</name>
    <dbReference type="NCBI Taxonomy" id="679901"/>
    <lineage>
        <taxon>Archaea</taxon>
        <taxon>Methanobacteriati</taxon>
        <taxon>Methanobacteriota</taxon>
        <taxon>Stenosarchaea group</taxon>
        <taxon>Methanomicrobia</taxon>
        <taxon>Methanosarcinales</taxon>
        <taxon>Methanosarcinaceae</taxon>
        <taxon>Methanosalsum</taxon>
    </lineage>
</organism>
<dbReference type="EMBL" id="CP002101">
    <property type="protein sequence ID" value="AEH60562.1"/>
    <property type="molecule type" value="Genomic_DNA"/>
</dbReference>
<protein>
    <submittedName>
        <fullName evidence="2">Transcriptional regulator, TrmB</fullName>
    </submittedName>
</protein>
<dbReference type="SUPFAM" id="SSF46785">
    <property type="entry name" value="Winged helix' DNA-binding domain"/>
    <property type="match status" value="1"/>
</dbReference>
<proteinExistence type="predicted"/>
<reference evidence="2" key="1">
    <citation type="submission" date="2010-07" db="EMBL/GenBank/DDBJ databases">
        <title>The complete genome of Methanosalsum zhilinae DSM 4017.</title>
        <authorList>
            <consortium name="US DOE Joint Genome Institute (JGI-PGF)"/>
            <person name="Lucas S."/>
            <person name="Copeland A."/>
            <person name="Lapidus A."/>
            <person name="Glavina del Rio T."/>
            <person name="Dalin E."/>
            <person name="Tice H."/>
            <person name="Bruce D."/>
            <person name="Goodwin L."/>
            <person name="Pitluck S."/>
            <person name="Kyrpides N."/>
            <person name="Mavromatis K."/>
            <person name="Ovchinnikova G."/>
            <person name="Daligault H."/>
            <person name="Detter J.C."/>
            <person name="Han C."/>
            <person name="Tapia R."/>
            <person name="Larimer F."/>
            <person name="Land M."/>
            <person name="Hauser L."/>
            <person name="Markowitz V."/>
            <person name="Cheng J.-F."/>
            <person name="Hugenholtz P."/>
            <person name="Woyke T."/>
            <person name="Wu D."/>
            <person name="Spring S."/>
            <person name="Schueler E."/>
            <person name="Brambilla E."/>
            <person name="Klenk H.-P."/>
            <person name="Eisen J.A."/>
        </authorList>
    </citation>
    <scope>NUCLEOTIDE SEQUENCE</scope>
    <source>
        <strain evidence="2">DSM 4017</strain>
    </source>
</reference>
<keyword evidence="3" id="KW-1185">Reference proteome</keyword>
<evidence type="ECO:0000259" key="1">
    <source>
        <dbReference type="Pfam" id="PF21984"/>
    </source>
</evidence>
<gene>
    <name evidence="2" type="ordered locus">Mzhil_0695</name>
</gene>
<dbReference type="AlphaFoldDB" id="F7XLG0"/>
<name>F7XLG0_METZD</name>
<dbReference type="HOGENOM" id="CLU_140786_2_0_2"/>
<dbReference type="KEGG" id="mzh:Mzhil_0695"/>
<dbReference type="Gene3D" id="1.10.10.10">
    <property type="entry name" value="Winged helix-like DNA-binding domain superfamily/Winged helix DNA-binding domain"/>
    <property type="match status" value="1"/>
</dbReference>
<dbReference type="RefSeq" id="WP_013898001.1">
    <property type="nucleotide sequence ID" value="NC_015676.1"/>
</dbReference>
<feature type="domain" description="DnaD N-terminal" evidence="1">
    <location>
        <begin position="11"/>
        <end position="105"/>
    </location>
</feature>
<evidence type="ECO:0000313" key="3">
    <source>
        <dbReference type="Proteomes" id="UP000006622"/>
    </source>
</evidence>
<evidence type="ECO:0000313" key="2">
    <source>
        <dbReference type="EMBL" id="AEH60562.1"/>
    </source>
</evidence>
<dbReference type="InterPro" id="IPR036388">
    <property type="entry name" value="WH-like_DNA-bd_sf"/>
</dbReference>